<dbReference type="Pfam" id="PF02515">
    <property type="entry name" value="CoA_transf_3"/>
    <property type="match status" value="1"/>
</dbReference>
<evidence type="ECO:0000256" key="1">
    <source>
        <dbReference type="ARBA" id="ARBA00022679"/>
    </source>
</evidence>
<dbReference type="SUPFAM" id="SSF89796">
    <property type="entry name" value="CoA-transferase family III (CaiB/BaiF)"/>
    <property type="match status" value="1"/>
</dbReference>
<dbReference type="OrthoDB" id="9797653at2"/>
<dbReference type="InterPro" id="IPR044855">
    <property type="entry name" value="CoA-Trfase_III_dom3_sf"/>
</dbReference>
<dbReference type="Gene3D" id="3.40.50.10540">
    <property type="entry name" value="Crotonobetainyl-coa:carnitine coa-transferase, domain 1"/>
    <property type="match status" value="1"/>
</dbReference>
<sequence>MTAPGEHTAGPLAGLLVADFSRVLAGPYCTMLLADQGATVVKVEGPAGDETRHWMPPSRDGEATYYLSINRGKRAITLDFDDVEDLALARALAHRADVVIANFKPGGLTRFGLDYDAVHAANPRAVYVSITGFGADSALPGYDVLGQALSGLMSVTGAPDGEPTKAGVAIVDVVTGLHAGLGALAALRHRDATGQGQHVEVNLLSSALSALVNQSGAYAVAGVVPERLGNDHPSVYPYGAFPTADGELVLAVGNDGQFQRLCLVLGIPDAAADPRFLHNADRSMGRETLRPVLERALAARSATDWEARLTAAGVPCAPILAMDAAFARARALGLDPVAHAGAERVPGVRHPISFSATPPEYPLAPPAADADRAWVRRLLGDPVP</sequence>
<dbReference type="RefSeq" id="WP_045301902.1">
    <property type="nucleotide sequence ID" value="NZ_JYJA01000040.1"/>
</dbReference>
<evidence type="ECO:0000313" key="2">
    <source>
        <dbReference type="EMBL" id="KJL40262.1"/>
    </source>
</evidence>
<evidence type="ECO:0000313" key="3">
    <source>
        <dbReference type="Proteomes" id="UP000034098"/>
    </source>
</evidence>
<name>A0A0M2H6Q7_MICTR</name>
<dbReference type="Gene3D" id="3.30.1540.10">
    <property type="entry name" value="formyl-coa transferase, domain 3"/>
    <property type="match status" value="1"/>
</dbReference>
<dbReference type="AlphaFoldDB" id="A0A0M2H6Q7"/>
<dbReference type="EMBL" id="JYJA01000040">
    <property type="protein sequence ID" value="KJL40262.1"/>
    <property type="molecule type" value="Genomic_DNA"/>
</dbReference>
<dbReference type="InterPro" id="IPR050483">
    <property type="entry name" value="CoA-transferase_III_domain"/>
</dbReference>
<protein>
    <submittedName>
        <fullName evidence="2">Formyl-coenzyme A transferase</fullName>
        <ecNumber evidence="2">2.8.3.16</ecNumber>
    </submittedName>
</protein>
<keyword evidence="1 2" id="KW-0808">Transferase</keyword>
<keyword evidence="3" id="KW-1185">Reference proteome</keyword>
<gene>
    <name evidence="2" type="primary">frc_2</name>
    <name evidence="2" type="ORF">RS82_03588</name>
</gene>
<dbReference type="PANTHER" id="PTHR48207">
    <property type="entry name" value="SUCCINATE--HYDROXYMETHYLGLUTARATE COA-TRANSFERASE"/>
    <property type="match status" value="1"/>
</dbReference>
<accession>A0A0M2H6Q7</accession>
<proteinExistence type="predicted"/>
<dbReference type="PATRIC" id="fig|69370.6.peg.3653"/>
<dbReference type="InterPro" id="IPR003673">
    <property type="entry name" value="CoA-Trfase_fam_III"/>
</dbReference>
<dbReference type="Proteomes" id="UP000034098">
    <property type="component" value="Unassembled WGS sequence"/>
</dbReference>
<dbReference type="PANTHER" id="PTHR48207:SF3">
    <property type="entry name" value="SUCCINATE--HYDROXYMETHYLGLUTARATE COA-TRANSFERASE"/>
    <property type="match status" value="1"/>
</dbReference>
<comment type="caution">
    <text evidence="2">The sequence shown here is derived from an EMBL/GenBank/DDBJ whole genome shotgun (WGS) entry which is preliminary data.</text>
</comment>
<dbReference type="EC" id="2.8.3.16" evidence="2"/>
<dbReference type="InterPro" id="IPR023606">
    <property type="entry name" value="CoA-Trfase_III_dom_1_sf"/>
</dbReference>
<reference evidence="2 3" key="1">
    <citation type="submission" date="2015-02" db="EMBL/GenBank/DDBJ databases">
        <title>Draft genome sequences of ten Microbacterium spp. with emphasis on heavy metal contaminated environments.</title>
        <authorList>
            <person name="Corretto E."/>
        </authorList>
    </citation>
    <scope>NUCLEOTIDE SEQUENCE [LARGE SCALE GENOMIC DNA]</scope>
    <source>
        <strain evidence="2 3">DSM 8608</strain>
    </source>
</reference>
<organism evidence="2 3">
    <name type="scientific">Microbacterium trichothecenolyticum</name>
    <name type="common">Aureobacterium trichothecenolyticum</name>
    <dbReference type="NCBI Taxonomy" id="69370"/>
    <lineage>
        <taxon>Bacteria</taxon>
        <taxon>Bacillati</taxon>
        <taxon>Actinomycetota</taxon>
        <taxon>Actinomycetes</taxon>
        <taxon>Micrococcales</taxon>
        <taxon>Microbacteriaceae</taxon>
        <taxon>Microbacterium</taxon>
    </lineage>
</organism>
<dbReference type="GO" id="GO:0033608">
    <property type="term" value="F:formyl-CoA transferase activity"/>
    <property type="evidence" value="ECO:0007669"/>
    <property type="project" value="UniProtKB-EC"/>
</dbReference>